<proteinExistence type="predicted"/>
<dbReference type="GO" id="GO:0005615">
    <property type="term" value="C:extracellular space"/>
    <property type="evidence" value="ECO:0007669"/>
    <property type="project" value="TreeGrafter"/>
</dbReference>
<dbReference type="AlphaFoldDB" id="A0A8S4NYI7"/>
<dbReference type="Pfam" id="PF00094">
    <property type="entry name" value="VWD"/>
    <property type="match status" value="1"/>
</dbReference>
<name>A0A8S4NYI7_OWEFU</name>
<organism evidence="5 6">
    <name type="scientific">Owenia fusiformis</name>
    <name type="common">Polychaete worm</name>
    <dbReference type="NCBI Taxonomy" id="6347"/>
    <lineage>
        <taxon>Eukaryota</taxon>
        <taxon>Metazoa</taxon>
        <taxon>Spiralia</taxon>
        <taxon>Lophotrochozoa</taxon>
        <taxon>Annelida</taxon>
        <taxon>Polychaeta</taxon>
        <taxon>Sedentaria</taxon>
        <taxon>Canalipalpata</taxon>
        <taxon>Sabellida</taxon>
        <taxon>Oweniida</taxon>
        <taxon>Oweniidae</taxon>
        <taxon>Owenia</taxon>
    </lineage>
</organism>
<dbReference type="PANTHER" id="PTHR11339">
    <property type="entry name" value="EXTRACELLULAR MATRIX GLYCOPROTEIN RELATED"/>
    <property type="match status" value="1"/>
</dbReference>
<keyword evidence="3" id="KW-0732">Signal</keyword>
<protein>
    <recommendedName>
        <fullName evidence="4">VWFD domain-containing protein</fullName>
    </recommendedName>
</protein>
<evidence type="ECO:0000313" key="6">
    <source>
        <dbReference type="Proteomes" id="UP000749559"/>
    </source>
</evidence>
<dbReference type="InterPro" id="IPR001846">
    <property type="entry name" value="VWF_type-D"/>
</dbReference>
<keyword evidence="2" id="KW-0325">Glycoprotein</keyword>
<evidence type="ECO:0000256" key="1">
    <source>
        <dbReference type="ARBA" id="ARBA00023157"/>
    </source>
</evidence>
<evidence type="ECO:0000259" key="4">
    <source>
        <dbReference type="PROSITE" id="PS51233"/>
    </source>
</evidence>
<feature type="domain" description="VWFD" evidence="4">
    <location>
        <begin position="236"/>
        <end position="444"/>
    </location>
</feature>
<keyword evidence="1" id="KW-1015">Disulfide bond</keyword>
<dbReference type="EMBL" id="CAIIXF020000006">
    <property type="protein sequence ID" value="CAH1787083.1"/>
    <property type="molecule type" value="Genomic_DNA"/>
</dbReference>
<evidence type="ECO:0000256" key="3">
    <source>
        <dbReference type="SAM" id="SignalP"/>
    </source>
</evidence>
<sequence>MKHLVILSLFSLTCSVVFGEEDLTRVVRQLPQVLNQCTCFDKLEQLAKKYRTLSIADLSFDVTTVSALMQNYTAHPIMKTYVSVFENYVVANVKALADSLVKFHNARPKMVDALTKVTFNNAVRNKGLDFMNSSLPFYTHGSEKLRFEDISSYALKSVLKSGLQLSKMVKNATRLSNSDERSILSQLSRSILPLTQSGRTGWKAYGQINKGFKKIKKACRSAVRRSARSIRGSEMVECTAWGDVHFTTFDGAKFEIQNQCELRLVNGFGAVPHFEVKLLPYFKSPGAHVSYTKRISVITRDDTKDTLIEIFHKDGAGHRVKIDGVRVSKFPKTLVVIYTIGGQPYAIHHIISIITRDSTDFVEVNMEEDVGVIVQYDGNPANGRTYVRLADYWKLNVDGVCGNYDGNPENDIRTRSDAFYVYRGNEKNHGVLIGNSWKTSHECKSTVMDDSFNIDRPWRDLHGWHKKRRDINKLMLTKLYCQIADCLGEVGHHKWESCVADTYYAESVEHQCHILETNVFAKSKCWREEFNCSAIFEHGLYGK</sequence>
<evidence type="ECO:0000256" key="2">
    <source>
        <dbReference type="ARBA" id="ARBA00023180"/>
    </source>
</evidence>
<dbReference type="PANTHER" id="PTHR11339:SF409">
    <property type="match status" value="1"/>
</dbReference>
<keyword evidence="6" id="KW-1185">Reference proteome</keyword>
<evidence type="ECO:0000313" key="5">
    <source>
        <dbReference type="EMBL" id="CAH1787083.1"/>
    </source>
</evidence>
<dbReference type="OrthoDB" id="6114226at2759"/>
<gene>
    <name evidence="5" type="ORF">OFUS_LOCUS12856</name>
</gene>
<feature type="signal peptide" evidence="3">
    <location>
        <begin position="1"/>
        <end position="19"/>
    </location>
</feature>
<dbReference type="InterPro" id="IPR050780">
    <property type="entry name" value="Mucin_vWF_Thrombospondin_sf"/>
</dbReference>
<reference evidence="5" key="1">
    <citation type="submission" date="2022-03" db="EMBL/GenBank/DDBJ databases">
        <authorList>
            <person name="Martin C."/>
        </authorList>
    </citation>
    <scope>NUCLEOTIDE SEQUENCE</scope>
</reference>
<dbReference type="Proteomes" id="UP000749559">
    <property type="component" value="Unassembled WGS sequence"/>
</dbReference>
<accession>A0A8S4NYI7</accession>
<dbReference type="PROSITE" id="PS51233">
    <property type="entry name" value="VWFD"/>
    <property type="match status" value="1"/>
</dbReference>
<dbReference type="GO" id="GO:0031012">
    <property type="term" value="C:extracellular matrix"/>
    <property type="evidence" value="ECO:0007669"/>
    <property type="project" value="TreeGrafter"/>
</dbReference>
<feature type="chain" id="PRO_5035908797" description="VWFD domain-containing protein" evidence="3">
    <location>
        <begin position="20"/>
        <end position="543"/>
    </location>
</feature>
<dbReference type="SMART" id="SM00216">
    <property type="entry name" value="VWD"/>
    <property type="match status" value="1"/>
</dbReference>
<comment type="caution">
    <text evidence="5">The sequence shown here is derived from an EMBL/GenBank/DDBJ whole genome shotgun (WGS) entry which is preliminary data.</text>
</comment>